<reference evidence="4 5" key="1">
    <citation type="submission" date="2018-09" db="EMBL/GenBank/DDBJ databases">
        <title>Profundibacter amoris BAR1 gen. nov., sp. nov., a new member of the Roseobacter clade isolated at Lokis Castle Vent Field on the Arctic Mid-Oceanic Ridge.</title>
        <authorList>
            <person name="Le Moine Bauer S."/>
            <person name="Sjoeberg A.G."/>
            <person name="L'Haridon S."/>
            <person name="Stokke R."/>
            <person name="Roalkvam I."/>
            <person name="Steen I.H."/>
            <person name="Dahle H."/>
        </authorList>
    </citation>
    <scope>NUCLEOTIDE SEQUENCE [LARGE SCALE GENOMIC DNA]</scope>
    <source>
        <strain evidence="4 5">BAR1</strain>
    </source>
</reference>
<name>A0A347UD53_9RHOB</name>
<dbReference type="Gene3D" id="1.10.10.60">
    <property type="entry name" value="Homeodomain-like"/>
    <property type="match status" value="1"/>
</dbReference>
<protein>
    <submittedName>
        <fullName evidence="4">GlxA family transcriptional regulator</fullName>
    </submittedName>
</protein>
<dbReference type="GO" id="GO:0003700">
    <property type="term" value="F:DNA-binding transcription factor activity"/>
    <property type="evidence" value="ECO:0007669"/>
    <property type="project" value="InterPro"/>
</dbReference>
<dbReference type="KEGG" id="pamo:BAR1_01830"/>
<dbReference type="PANTHER" id="PTHR43130">
    <property type="entry name" value="ARAC-FAMILY TRANSCRIPTIONAL REGULATOR"/>
    <property type="match status" value="1"/>
</dbReference>
<dbReference type="Gene3D" id="3.40.50.880">
    <property type="match status" value="1"/>
</dbReference>
<dbReference type="InterPro" id="IPR018060">
    <property type="entry name" value="HTH_AraC"/>
</dbReference>
<dbReference type="Pfam" id="PF01965">
    <property type="entry name" value="DJ-1_PfpI"/>
    <property type="match status" value="1"/>
</dbReference>
<dbReference type="Proteomes" id="UP000261704">
    <property type="component" value="Chromosome"/>
</dbReference>
<dbReference type="SUPFAM" id="SSF46689">
    <property type="entry name" value="Homeodomain-like"/>
    <property type="match status" value="1"/>
</dbReference>
<dbReference type="SMART" id="SM00342">
    <property type="entry name" value="HTH_ARAC"/>
    <property type="match status" value="1"/>
</dbReference>
<dbReference type="PANTHER" id="PTHR43130:SF3">
    <property type="entry name" value="HTH-TYPE TRANSCRIPTIONAL REGULATOR RV1931C"/>
    <property type="match status" value="1"/>
</dbReference>
<dbReference type="CDD" id="cd03136">
    <property type="entry name" value="GATase1_AraC_ArgR_like"/>
    <property type="match status" value="1"/>
</dbReference>
<organism evidence="4 5">
    <name type="scientific">Profundibacter amoris</name>
    <dbReference type="NCBI Taxonomy" id="2171755"/>
    <lineage>
        <taxon>Bacteria</taxon>
        <taxon>Pseudomonadati</taxon>
        <taxon>Pseudomonadota</taxon>
        <taxon>Alphaproteobacteria</taxon>
        <taxon>Rhodobacterales</taxon>
        <taxon>Paracoccaceae</taxon>
        <taxon>Profundibacter</taxon>
    </lineage>
</organism>
<evidence type="ECO:0000313" key="5">
    <source>
        <dbReference type="Proteomes" id="UP000261704"/>
    </source>
</evidence>
<feature type="domain" description="HTH araC/xylS-type" evidence="3">
    <location>
        <begin position="216"/>
        <end position="314"/>
    </location>
</feature>
<dbReference type="InterPro" id="IPR009057">
    <property type="entry name" value="Homeodomain-like_sf"/>
</dbReference>
<sequence length="321" mass="35963">MRKWQIKSSRTKRIGVLLFERFSNHCLANAVEPLRAVNSLLGWQAYDWSYLSVDGAPVTSSSGLPVSVQASLGRASGGDVLMLLPSYGYRSYATPDMLRALRQAAVRFQAVAGLDMGSWLMAAAGLLEGRRATIHWDEIEDFHEAFPEVQVQRERLVMDGNRWSCGGAMTSFELAQRMIAIDHGEALRTEVAALFMQGDDGSWDEGLPRNPSNTVAVALAVMRDNQEYPLTMPQIAQQLGLKPRRMTALFQSELGTGPLQAYRRIRLQAARRLVQKTGLGVAEIALRSGYENASAMTRAYRQEFRETPQQTRRRDYNKDDF</sequence>
<keyword evidence="2" id="KW-0804">Transcription</keyword>
<keyword evidence="1" id="KW-0805">Transcription regulation</keyword>
<dbReference type="OrthoDB" id="9793400at2"/>
<dbReference type="InterPro" id="IPR002818">
    <property type="entry name" value="DJ-1/PfpI"/>
</dbReference>
<evidence type="ECO:0000256" key="2">
    <source>
        <dbReference type="ARBA" id="ARBA00023163"/>
    </source>
</evidence>
<dbReference type="Pfam" id="PF12833">
    <property type="entry name" value="HTH_18"/>
    <property type="match status" value="1"/>
</dbReference>
<dbReference type="SUPFAM" id="SSF52317">
    <property type="entry name" value="Class I glutamine amidotransferase-like"/>
    <property type="match status" value="1"/>
</dbReference>
<dbReference type="RefSeq" id="WP_118941439.1">
    <property type="nucleotide sequence ID" value="NZ_CP032125.1"/>
</dbReference>
<gene>
    <name evidence="4" type="ORF">BAR1_01830</name>
</gene>
<evidence type="ECO:0000259" key="3">
    <source>
        <dbReference type="PROSITE" id="PS01124"/>
    </source>
</evidence>
<dbReference type="InterPro" id="IPR029062">
    <property type="entry name" value="Class_I_gatase-like"/>
</dbReference>
<evidence type="ECO:0000313" key="4">
    <source>
        <dbReference type="EMBL" id="AXX96781.1"/>
    </source>
</evidence>
<dbReference type="InterPro" id="IPR052158">
    <property type="entry name" value="INH-QAR"/>
</dbReference>
<proteinExistence type="predicted"/>
<keyword evidence="5" id="KW-1185">Reference proteome</keyword>
<dbReference type="AlphaFoldDB" id="A0A347UD53"/>
<dbReference type="PROSITE" id="PS01124">
    <property type="entry name" value="HTH_ARAC_FAMILY_2"/>
    <property type="match status" value="1"/>
</dbReference>
<dbReference type="GO" id="GO:0043565">
    <property type="term" value="F:sequence-specific DNA binding"/>
    <property type="evidence" value="ECO:0007669"/>
    <property type="project" value="InterPro"/>
</dbReference>
<dbReference type="EMBL" id="CP032125">
    <property type="protein sequence ID" value="AXX96781.1"/>
    <property type="molecule type" value="Genomic_DNA"/>
</dbReference>
<evidence type="ECO:0000256" key="1">
    <source>
        <dbReference type="ARBA" id="ARBA00023015"/>
    </source>
</evidence>
<accession>A0A347UD53</accession>